<feature type="region of interest" description="Disordered" evidence="3">
    <location>
        <begin position="109"/>
        <end position="231"/>
    </location>
</feature>
<dbReference type="PANTHER" id="PTHR13495">
    <property type="entry name" value="NEFA-INTERACTING NUCLEAR PROTEIN NIP30"/>
    <property type="match status" value="1"/>
</dbReference>
<feature type="compositionally biased region" description="Polar residues" evidence="3">
    <location>
        <begin position="194"/>
        <end position="205"/>
    </location>
</feature>
<evidence type="ECO:0000256" key="3">
    <source>
        <dbReference type="SAM" id="MobiDB-lite"/>
    </source>
</evidence>
<dbReference type="AlphaFoldDB" id="A0A9P4J6W9"/>
<accession>A0A9P4J6W9</accession>
<name>A0A9P4J6W9_9PEZI</name>
<dbReference type="EMBL" id="ML996083">
    <property type="protein sequence ID" value="KAF2154562.1"/>
    <property type="molecule type" value="Genomic_DNA"/>
</dbReference>
<keyword evidence="2" id="KW-0539">Nucleus</keyword>
<sequence length="231" mass="24039">MSRFVAGGTVDQPTERSDEWLKAQQAIEAKKAAKLPVGQQEGGKSLYETLQANKAAKQDAFEESIRLKNQFRSLDADEVDFLDSLTASSRAAETAVRRDTEEQLAAFRAAREAEERKARTGSDSAPAAEIGEWAASGKKRKREEAGALLGVKARRVSSSEEGKVDGAGGEGPGATKPVVAVGTEKGEDAPKSATIKSPSPAQSTVAKAPSPSTGAASGSLGLAGYSSSEDD</sequence>
<comment type="caution">
    <text evidence="5">The sequence shown here is derived from an EMBL/GenBank/DDBJ whole genome shotgun (WGS) entry which is preliminary data.</text>
</comment>
<keyword evidence="6" id="KW-1185">Reference proteome</keyword>
<proteinExistence type="predicted"/>
<dbReference type="Proteomes" id="UP000799439">
    <property type="component" value="Unassembled WGS sequence"/>
</dbReference>
<gene>
    <name evidence="5" type="ORF">K461DRAFT_252610</name>
</gene>
<dbReference type="Pfam" id="PF10187">
    <property type="entry name" value="FAM192A_Fyv6_N"/>
    <property type="match status" value="1"/>
</dbReference>
<evidence type="ECO:0000313" key="6">
    <source>
        <dbReference type="Proteomes" id="UP000799439"/>
    </source>
</evidence>
<evidence type="ECO:0000259" key="4">
    <source>
        <dbReference type="Pfam" id="PF10187"/>
    </source>
</evidence>
<evidence type="ECO:0000256" key="1">
    <source>
        <dbReference type="ARBA" id="ARBA00004123"/>
    </source>
</evidence>
<dbReference type="InterPro" id="IPR019331">
    <property type="entry name" value="FAM192A/Fyv6_N"/>
</dbReference>
<dbReference type="InterPro" id="IPR039845">
    <property type="entry name" value="FAM192A"/>
</dbReference>
<reference evidence="5" key="1">
    <citation type="journal article" date="2020" name="Stud. Mycol.">
        <title>101 Dothideomycetes genomes: a test case for predicting lifestyles and emergence of pathogens.</title>
        <authorList>
            <person name="Haridas S."/>
            <person name="Albert R."/>
            <person name="Binder M."/>
            <person name="Bloem J."/>
            <person name="Labutti K."/>
            <person name="Salamov A."/>
            <person name="Andreopoulos B."/>
            <person name="Baker S."/>
            <person name="Barry K."/>
            <person name="Bills G."/>
            <person name="Bluhm B."/>
            <person name="Cannon C."/>
            <person name="Castanera R."/>
            <person name="Culley D."/>
            <person name="Daum C."/>
            <person name="Ezra D."/>
            <person name="Gonzalez J."/>
            <person name="Henrissat B."/>
            <person name="Kuo A."/>
            <person name="Liang C."/>
            <person name="Lipzen A."/>
            <person name="Lutzoni F."/>
            <person name="Magnuson J."/>
            <person name="Mondo S."/>
            <person name="Nolan M."/>
            <person name="Ohm R."/>
            <person name="Pangilinan J."/>
            <person name="Park H.-J."/>
            <person name="Ramirez L."/>
            <person name="Alfaro M."/>
            <person name="Sun H."/>
            <person name="Tritt A."/>
            <person name="Yoshinaga Y."/>
            <person name="Zwiers L.-H."/>
            <person name="Turgeon B."/>
            <person name="Goodwin S."/>
            <person name="Spatafora J."/>
            <person name="Crous P."/>
            <person name="Grigoriev I."/>
        </authorList>
    </citation>
    <scope>NUCLEOTIDE SEQUENCE</scope>
    <source>
        <strain evidence="5">CBS 260.36</strain>
    </source>
</reference>
<protein>
    <recommendedName>
        <fullName evidence="4">FAM192A/Fyv6 N-terminal domain-containing protein</fullName>
    </recommendedName>
</protein>
<feature type="domain" description="FAM192A/Fyv6 N-terminal" evidence="4">
    <location>
        <begin position="4"/>
        <end position="108"/>
    </location>
</feature>
<dbReference type="PANTHER" id="PTHR13495:SF0">
    <property type="entry name" value="PSME3-INTERACTING PROTEIN"/>
    <property type="match status" value="1"/>
</dbReference>
<organism evidence="5 6">
    <name type="scientific">Myriangium duriaei CBS 260.36</name>
    <dbReference type="NCBI Taxonomy" id="1168546"/>
    <lineage>
        <taxon>Eukaryota</taxon>
        <taxon>Fungi</taxon>
        <taxon>Dikarya</taxon>
        <taxon>Ascomycota</taxon>
        <taxon>Pezizomycotina</taxon>
        <taxon>Dothideomycetes</taxon>
        <taxon>Dothideomycetidae</taxon>
        <taxon>Myriangiales</taxon>
        <taxon>Myriangiaceae</taxon>
        <taxon>Myriangium</taxon>
    </lineage>
</organism>
<evidence type="ECO:0000313" key="5">
    <source>
        <dbReference type="EMBL" id="KAF2154562.1"/>
    </source>
</evidence>
<feature type="compositionally biased region" description="Low complexity" evidence="3">
    <location>
        <begin position="208"/>
        <end position="231"/>
    </location>
</feature>
<evidence type="ECO:0000256" key="2">
    <source>
        <dbReference type="ARBA" id="ARBA00023242"/>
    </source>
</evidence>
<dbReference type="GO" id="GO:0005634">
    <property type="term" value="C:nucleus"/>
    <property type="evidence" value="ECO:0007669"/>
    <property type="project" value="UniProtKB-SubCell"/>
</dbReference>
<comment type="subcellular location">
    <subcellularLocation>
        <location evidence="1">Nucleus</location>
    </subcellularLocation>
</comment>
<dbReference type="OrthoDB" id="75807at2759"/>
<feature type="compositionally biased region" description="Basic and acidic residues" evidence="3">
    <location>
        <begin position="109"/>
        <end position="120"/>
    </location>
</feature>